<dbReference type="Gene3D" id="3.40.1190.20">
    <property type="match status" value="1"/>
</dbReference>
<dbReference type="Pfam" id="PF01256">
    <property type="entry name" value="Carb_kinase"/>
    <property type="match status" value="1"/>
</dbReference>
<comment type="catalytic activity">
    <reaction evidence="6">
        <text>(6S)-NADHX + ATP = ADP + phosphate + NADH + H(+)</text>
        <dbReference type="Rhea" id="RHEA:19017"/>
        <dbReference type="ChEBI" id="CHEBI:15378"/>
        <dbReference type="ChEBI" id="CHEBI:30616"/>
        <dbReference type="ChEBI" id="CHEBI:43474"/>
        <dbReference type="ChEBI" id="CHEBI:57945"/>
        <dbReference type="ChEBI" id="CHEBI:64074"/>
        <dbReference type="ChEBI" id="CHEBI:456216"/>
        <dbReference type="EC" id="4.2.1.93"/>
    </reaction>
</comment>
<dbReference type="PROSITE" id="PS51383">
    <property type="entry name" value="YJEF_C_3"/>
    <property type="match status" value="1"/>
</dbReference>
<dbReference type="InterPro" id="IPR029056">
    <property type="entry name" value="Ribokinase-like"/>
</dbReference>
<comment type="function">
    <text evidence="6">Catalyzes the dehydration of the S-form of NAD(P)HX at the expense of ATP, which is converted to ADP. Together with NAD(P)HX epimerase, which catalyzes the epimerization of the S- and R-forms, the enzyme allows the repair of both epimers of NAD(P)HX, a damaged form of NAD(P)H that is a result of enzymatic or heat-dependent hydration.</text>
</comment>
<evidence type="ECO:0000313" key="8">
    <source>
        <dbReference type="EMBL" id="KAK8861065.1"/>
    </source>
</evidence>
<feature type="binding site" evidence="6">
    <location>
        <begin position="160"/>
        <end position="166"/>
    </location>
    <ligand>
        <name>(6S)-NADPHX</name>
        <dbReference type="ChEBI" id="CHEBI:64076"/>
    </ligand>
</feature>
<accession>A0ABR2IEH0</accession>
<keyword evidence="9" id="KW-1185">Reference proteome</keyword>
<evidence type="ECO:0000259" key="7">
    <source>
        <dbReference type="PROSITE" id="PS51383"/>
    </source>
</evidence>
<evidence type="ECO:0000256" key="5">
    <source>
        <dbReference type="ARBA" id="ARBA00023239"/>
    </source>
</evidence>
<name>A0ABR2IEH0_9EUKA</name>
<evidence type="ECO:0000256" key="4">
    <source>
        <dbReference type="ARBA" id="ARBA00023027"/>
    </source>
</evidence>
<organism evidence="8 9">
    <name type="scientific">Tritrichomonas musculus</name>
    <dbReference type="NCBI Taxonomy" id="1915356"/>
    <lineage>
        <taxon>Eukaryota</taxon>
        <taxon>Metamonada</taxon>
        <taxon>Parabasalia</taxon>
        <taxon>Tritrichomonadida</taxon>
        <taxon>Tritrichomonadidae</taxon>
        <taxon>Tritrichomonas</taxon>
    </lineage>
</organism>
<evidence type="ECO:0000256" key="1">
    <source>
        <dbReference type="ARBA" id="ARBA00022741"/>
    </source>
</evidence>
<keyword evidence="1 6" id="KW-0547">Nucleotide-binding</keyword>
<keyword evidence="6" id="KW-0597">Phosphoprotein</keyword>
<dbReference type="PANTHER" id="PTHR12592:SF0">
    <property type="entry name" value="ATP-DEPENDENT (S)-NAD(P)H-HYDRATE DEHYDRATASE"/>
    <property type="match status" value="1"/>
</dbReference>
<feature type="binding site" evidence="6">
    <location>
        <position position="223"/>
    </location>
    <ligand>
        <name>(6S)-NADPHX</name>
        <dbReference type="ChEBI" id="CHEBI:64076"/>
    </ligand>
</feature>
<sequence>MEDFVKYLPTLSYKHYKGQSGKIGIIGGCFEYTGAPFFAGQSVLRLGGELSHIFCSKSAAIPIKSYAPEQIVHPYLPDDDELDLVSSAVERIMKWEPSIHSFVIGPGLGRNQATLKFAEEMINKLSHLKKPLILDGDALFLVSQKPQIVDGHKNIILTPNGIEFIRLRDALGLSRDSKPSDIASKLGGITVFAKGRVDVVSNGENTKEFTFKASPRRVGGQGDLTAGAIALFASWSPNDYFSACAAASEAVRKAAVSAFEKKGRSVITMDLINELPSIIPNSWNKIADEQ</sequence>
<feature type="binding site" evidence="6">
    <location>
        <begin position="213"/>
        <end position="222"/>
    </location>
    <ligand>
        <name>ATP</name>
        <dbReference type="ChEBI" id="CHEBI:30616"/>
    </ligand>
</feature>
<feature type="domain" description="YjeF C-terminal" evidence="7">
    <location>
        <begin position="1"/>
        <end position="282"/>
    </location>
</feature>
<proteinExistence type="inferred from homology"/>
<keyword evidence="3" id="KW-0521">NADP</keyword>
<keyword evidence="4 6" id="KW-0520">NAD</keyword>
<comment type="caution">
    <text evidence="8">The sequence shown here is derived from an EMBL/GenBank/DDBJ whole genome shotgun (WGS) entry which is preliminary data.</text>
</comment>
<reference evidence="8 9" key="1">
    <citation type="submission" date="2024-04" db="EMBL/GenBank/DDBJ databases">
        <title>Tritrichomonas musculus Genome.</title>
        <authorList>
            <person name="Alves-Ferreira E."/>
            <person name="Grigg M."/>
            <person name="Lorenzi H."/>
            <person name="Galac M."/>
        </authorList>
    </citation>
    <scope>NUCLEOTIDE SEQUENCE [LARGE SCALE GENOMIC DNA]</scope>
    <source>
        <strain evidence="8 9">EAF2021</strain>
    </source>
</reference>
<dbReference type="SUPFAM" id="SSF53613">
    <property type="entry name" value="Ribokinase-like"/>
    <property type="match status" value="1"/>
</dbReference>
<feature type="binding site" evidence="6">
    <location>
        <position position="107"/>
    </location>
    <ligand>
        <name>(6S)-NADPHX</name>
        <dbReference type="ChEBI" id="CHEBI:64076"/>
    </ligand>
</feature>
<keyword evidence="2 6" id="KW-0067">ATP-binding</keyword>
<dbReference type="PANTHER" id="PTHR12592">
    <property type="entry name" value="ATP-DEPENDENT (S)-NAD(P)H-HYDRATE DEHYDRATASE FAMILY MEMBER"/>
    <property type="match status" value="1"/>
</dbReference>
<dbReference type="CDD" id="cd01171">
    <property type="entry name" value="YXKO-related"/>
    <property type="match status" value="1"/>
</dbReference>
<comment type="cofactor">
    <cofactor evidence="6">
        <name>Mg(2+)</name>
        <dbReference type="ChEBI" id="CHEBI:18420"/>
    </cofactor>
</comment>
<comment type="similarity">
    <text evidence="6">Belongs to the NnrD/CARKD family.</text>
</comment>
<protein>
    <recommendedName>
        <fullName evidence="6">ATP-dependent (S)-NAD(P)H-hydrate dehydratase</fullName>
        <ecNumber evidence="6">4.2.1.93</ecNumber>
    </recommendedName>
    <alternativeName>
        <fullName evidence="6">ATP-dependent NAD(P)HX dehydratase</fullName>
    </alternativeName>
</protein>
<evidence type="ECO:0000256" key="6">
    <source>
        <dbReference type="HAMAP-Rule" id="MF_03157"/>
    </source>
</evidence>
<keyword evidence="5 6" id="KW-0456">Lyase</keyword>
<evidence type="ECO:0000256" key="2">
    <source>
        <dbReference type="ARBA" id="ARBA00022840"/>
    </source>
</evidence>
<comment type="catalytic activity">
    <reaction evidence="6">
        <text>(6S)-NADPHX + ATP = ADP + phosphate + NADPH + H(+)</text>
        <dbReference type="Rhea" id="RHEA:32231"/>
        <dbReference type="ChEBI" id="CHEBI:15378"/>
        <dbReference type="ChEBI" id="CHEBI:30616"/>
        <dbReference type="ChEBI" id="CHEBI:43474"/>
        <dbReference type="ChEBI" id="CHEBI:57783"/>
        <dbReference type="ChEBI" id="CHEBI:64076"/>
        <dbReference type="ChEBI" id="CHEBI:456216"/>
        <dbReference type="EC" id="4.2.1.93"/>
    </reaction>
</comment>
<dbReference type="InterPro" id="IPR000631">
    <property type="entry name" value="CARKD"/>
</dbReference>
<dbReference type="NCBIfam" id="TIGR00196">
    <property type="entry name" value="yjeF_cterm"/>
    <property type="match status" value="1"/>
</dbReference>
<dbReference type="HAMAP" id="MF_01965">
    <property type="entry name" value="NADHX_dehydratase"/>
    <property type="match status" value="1"/>
</dbReference>
<dbReference type="EC" id="4.2.1.93" evidence="6"/>
<dbReference type="EMBL" id="JAPFFF010000018">
    <property type="protein sequence ID" value="KAK8861065.1"/>
    <property type="molecule type" value="Genomic_DNA"/>
</dbReference>
<dbReference type="Proteomes" id="UP001470230">
    <property type="component" value="Unassembled WGS sequence"/>
</dbReference>
<evidence type="ECO:0000256" key="3">
    <source>
        <dbReference type="ARBA" id="ARBA00022857"/>
    </source>
</evidence>
<evidence type="ECO:0000313" key="9">
    <source>
        <dbReference type="Proteomes" id="UP001470230"/>
    </source>
</evidence>
<feature type="binding site" evidence="6">
    <location>
        <begin position="194"/>
        <end position="198"/>
    </location>
    <ligand>
        <name>ATP</name>
        <dbReference type="ChEBI" id="CHEBI:30616"/>
    </ligand>
</feature>
<gene>
    <name evidence="8" type="ORF">M9Y10_012758</name>
</gene>